<dbReference type="Pfam" id="PF00440">
    <property type="entry name" value="TetR_N"/>
    <property type="match status" value="1"/>
</dbReference>
<dbReference type="SUPFAM" id="SSF46689">
    <property type="entry name" value="Homeodomain-like"/>
    <property type="match status" value="1"/>
</dbReference>
<protein>
    <submittedName>
        <fullName evidence="4">AcrR family transcriptional regulator</fullName>
    </submittedName>
</protein>
<dbReference type="EMBL" id="JAVDWH010000001">
    <property type="protein sequence ID" value="MDR7087268.1"/>
    <property type="molecule type" value="Genomic_DNA"/>
</dbReference>
<reference evidence="4 5" key="1">
    <citation type="submission" date="2023-07" db="EMBL/GenBank/DDBJ databases">
        <title>Sorghum-associated microbial communities from plants grown in Nebraska, USA.</title>
        <authorList>
            <person name="Schachtman D."/>
        </authorList>
    </citation>
    <scope>NUCLEOTIDE SEQUENCE [LARGE SCALE GENOMIC DNA]</scope>
    <source>
        <strain evidence="4 5">BE248</strain>
    </source>
</reference>
<dbReference type="RefSeq" id="WP_309970585.1">
    <property type="nucleotide sequence ID" value="NZ_JAVDWH010000001.1"/>
</dbReference>
<feature type="domain" description="HTH tetR-type" evidence="3">
    <location>
        <begin position="13"/>
        <end position="73"/>
    </location>
</feature>
<gene>
    <name evidence="4" type="ORF">J2X11_002107</name>
</gene>
<dbReference type="PANTHER" id="PTHR30055:SF241">
    <property type="entry name" value="TRANSCRIPTIONAL REGULATORY PROTEIN"/>
    <property type="match status" value="1"/>
</dbReference>
<dbReference type="PRINTS" id="PR00455">
    <property type="entry name" value="HTHTETR"/>
</dbReference>
<proteinExistence type="predicted"/>
<evidence type="ECO:0000313" key="5">
    <source>
        <dbReference type="Proteomes" id="UP001257739"/>
    </source>
</evidence>
<name>A0ABU1UQ46_9ACTN</name>
<sequence length="211" mass="23857">MPTTEMKSTRRREATRERLLDAARDVLAESGIQGATVEEICERAGFTRGAFYSNFESKDDLVLDLFRREKDLMLGRVQAALDIELLSPAETDAETIVRVLDQFLGSQPTDRTWFLVHQEFVIHGVRQREIADVYQELWTQTRAEFATIITGAVEALQRKLALPVEQMTLILMGVFDEAMRNAFLSTSADAFDATELREMLPALLMAVSEPL</sequence>
<dbReference type="PANTHER" id="PTHR30055">
    <property type="entry name" value="HTH-TYPE TRANSCRIPTIONAL REGULATOR RUTR"/>
    <property type="match status" value="1"/>
</dbReference>
<organism evidence="4 5">
    <name type="scientific">Aeromicrobium panaciterrae</name>
    <dbReference type="NCBI Taxonomy" id="363861"/>
    <lineage>
        <taxon>Bacteria</taxon>
        <taxon>Bacillati</taxon>
        <taxon>Actinomycetota</taxon>
        <taxon>Actinomycetes</taxon>
        <taxon>Propionibacteriales</taxon>
        <taxon>Nocardioidaceae</taxon>
        <taxon>Aeromicrobium</taxon>
    </lineage>
</organism>
<feature type="DNA-binding region" description="H-T-H motif" evidence="2">
    <location>
        <begin position="36"/>
        <end position="55"/>
    </location>
</feature>
<dbReference type="InterPro" id="IPR009057">
    <property type="entry name" value="Homeodomain-like_sf"/>
</dbReference>
<dbReference type="InterPro" id="IPR036271">
    <property type="entry name" value="Tet_transcr_reg_TetR-rel_C_sf"/>
</dbReference>
<dbReference type="SUPFAM" id="SSF48498">
    <property type="entry name" value="Tetracyclin repressor-like, C-terminal domain"/>
    <property type="match status" value="1"/>
</dbReference>
<evidence type="ECO:0000259" key="3">
    <source>
        <dbReference type="PROSITE" id="PS50977"/>
    </source>
</evidence>
<dbReference type="InterPro" id="IPR001647">
    <property type="entry name" value="HTH_TetR"/>
</dbReference>
<keyword evidence="1 2" id="KW-0238">DNA-binding</keyword>
<comment type="caution">
    <text evidence="4">The sequence shown here is derived from an EMBL/GenBank/DDBJ whole genome shotgun (WGS) entry which is preliminary data.</text>
</comment>
<accession>A0ABU1UQ46</accession>
<dbReference type="Gene3D" id="1.10.357.10">
    <property type="entry name" value="Tetracycline Repressor, domain 2"/>
    <property type="match status" value="1"/>
</dbReference>
<evidence type="ECO:0000313" key="4">
    <source>
        <dbReference type="EMBL" id="MDR7087268.1"/>
    </source>
</evidence>
<evidence type="ECO:0000256" key="1">
    <source>
        <dbReference type="ARBA" id="ARBA00023125"/>
    </source>
</evidence>
<dbReference type="InterPro" id="IPR050109">
    <property type="entry name" value="HTH-type_TetR-like_transc_reg"/>
</dbReference>
<evidence type="ECO:0000256" key="2">
    <source>
        <dbReference type="PROSITE-ProRule" id="PRU00335"/>
    </source>
</evidence>
<dbReference type="PROSITE" id="PS50977">
    <property type="entry name" value="HTH_TETR_2"/>
    <property type="match status" value="1"/>
</dbReference>
<dbReference type="Proteomes" id="UP001257739">
    <property type="component" value="Unassembled WGS sequence"/>
</dbReference>
<keyword evidence="5" id="KW-1185">Reference proteome</keyword>